<feature type="transmembrane region" description="Helical" evidence="1">
    <location>
        <begin position="51"/>
        <end position="70"/>
    </location>
</feature>
<evidence type="ECO:0000256" key="1">
    <source>
        <dbReference type="SAM" id="Phobius"/>
    </source>
</evidence>
<feature type="domain" description="SPW repeat-containing integral membrane" evidence="2">
    <location>
        <begin position="15"/>
        <end position="103"/>
    </location>
</feature>
<reference evidence="4" key="2">
    <citation type="journal article" date="2024" name="Nature">
        <title>Anoxygenic phototroph of the Chloroflexota uses a type I reaction centre.</title>
        <authorList>
            <person name="Tsuji J.M."/>
            <person name="Shaw N.A."/>
            <person name="Nagashima S."/>
            <person name="Venkiteswaran J.J."/>
            <person name="Schiff S.L."/>
            <person name="Watanabe T."/>
            <person name="Fukui M."/>
            <person name="Hanada S."/>
            <person name="Tank M."/>
            <person name="Neufeld J.D."/>
        </authorList>
    </citation>
    <scope>NUCLEOTIDE SEQUENCE</scope>
    <source>
        <strain evidence="4">L227-S17</strain>
    </source>
</reference>
<organism evidence="3 5">
    <name type="scientific">Candidatus Chlorohelix allophototropha</name>
    <dbReference type="NCBI Taxonomy" id="3003348"/>
    <lineage>
        <taxon>Bacteria</taxon>
        <taxon>Bacillati</taxon>
        <taxon>Chloroflexota</taxon>
        <taxon>Chloroflexia</taxon>
        <taxon>Candidatus Chloroheliales</taxon>
        <taxon>Candidatus Chloroheliaceae</taxon>
        <taxon>Candidatus Chlorohelix</taxon>
    </lineage>
</organism>
<dbReference type="RefSeq" id="WP_341470126.1">
    <property type="nucleotide sequence ID" value="NZ_CP128400.1"/>
</dbReference>
<keyword evidence="1" id="KW-0472">Membrane</keyword>
<dbReference type="Proteomes" id="UP001431572">
    <property type="component" value="Chromosome 2"/>
</dbReference>
<feature type="transmembrane region" description="Helical" evidence="1">
    <location>
        <begin position="123"/>
        <end position="143"/>
    </location>
</feature>
<keyword evidence="1" id="KW-0812">Transmembrane</keyword>
<evidence type="ECO:0000313" key="4">
    <source>
        <dbReference type="EMBL" id="WJW68222.1"/>
    </source>
</evidence>
<evidence type="ECO:0000259" key="2">
    <source>
        <dbReference type="Pfam" id="PF03779"/>
    </source>
</evidence>
<dbReference type="Pfam" id="PF03779">
    <property type="entry name" value="SPW"/>
    <property type="match status" value="1"/>
</dbReference>
<protein>
    <recommendedName>
        <fullName evidence="2">SPW repeat-containing integral membrane domain-containing protein</fullName>
    </recommendedName>
</protein>
<reference evidence="3 5" key="1">
    <citation type="submission" date="2020-06" db="EMBL/GenBank/DDBJ databases">
        <title>Anoxygenic phototrophic Chloroflexota member uses a Type I reaction center.</title>
        <authorList>
            <person name="Tsuji J.M."/>
            <person name="Shaw N.A."/>
            <person name="Nagashima S."/>
            <person name="Venkiteswaran J."/>
            <person name="Schiff S.L."/>
            <person name="Hanada S."/>
            <person name="Tank M."/>
            <person name="Neufeld J.D."/>
        </authorList>
    </citation>
    <scope>NUCLEOTIDE SEQUENCE [LARGE SCALE GENOMIC DNA]</scope>
    <source>
        <strain evidence="3">L227-S17</strain>
    </source>
</reference>
<dbReference type="AlphaFoldDB" id="A0A8T7M814"/>
<evidence type="ECO:0000313" key="6">
    <source>
        <dbReference type="Proteomes" id="UP001431572"/>
    </source>
</evidence>
<keyword evidence="6" id="KW-1185">Reference proteome</keyword>
<gene>
    <name evidence="3" type="ORF">HXX08_20730</name>
    <name evidence="4" type="ORF">OZ401_003829</name>
</gene>
<proteinExistence type="predicted"/>
<feature type="transmembrane region" description="Helical" evidence="1">
    <location>
        <begin position="12"/>
        <end position="31"/>
    </location>
</feature>
<sequence>MKSSGLGKTQLTYGVLGIIGGLYLITAPFLFNYDGIKNAKGVKVDLSFVQTSDIICGVLVVLLVGFALATAAKESTLQLRKFAAYATIAVGVWLMFSPYFVDLMNNIFKAGFVSYIDISNPNFVDQGSGVLLVVLSGFALLSLKGPVFTSKNYSYSA</sequence>
<keyword evidence="1" id="KW-1133">Transmembrane helix</keyword>
<evidence type="ECO:0000313" key="5">
    <source>
        <dbReference type="Proteomes" id="UP000521676"/>
    </source>
</evidence>
<dbReference type="EMBL" id="CP128400">
    <property type="protein sequence ID" value="WJW68222.1"/>
    <property type="molecule type" value="Genomic_DNA"/>
</dbReference>
<feature type="transmembrane region" description="Helical" evidence="1">
    <location>
        <begin position="82"/>
        <end position="101"/>
    </location>
</feature>
<evidence type="ECO:0000313" key="3">
    <source>
        <dbReference type="EMBL" id="NWJ48288.1"/>
    </source>
</evidence>
<dbReference type="Proteomes" id="UP000521676">
    <property type="component" value="Unassembled WGS sequence"/>
</dbReference>
<accession>A0A8T7M814</accession>
<dbReference type="EMBL" id="JACATZ010000003">
    <property type="protein sequence ID" value="NWJ48288.1"/>
    <property type="molecule type" value="Genomic_DNA"/>
</dbReference>
<name>A0A8T7M814_9CHLR</name>
<dbReference type="InterPro" id="IPR005530">
    <property type="entry name" value="SPW"/>
</dbReference>